<dbReference type="GO" id="GO:0055129">
    <property type="term" value="P:L-proline biosynthetic process"/>
    <property type="evidence" value="ECO:0007669"/>
    <property type="project" value="TreeGrafter"/>
</dbReference>
<name>A0A0N0P3F8_LEPSE</name>
<dbReference type="OrthoDB" id="248224at2759"/>
<dbReference type="SUPFAM" id="SSF51735">
    <property type="entry name" value="NAD(P)-binding Rossmann-fold domains"/>
    <property type="match status" value="1"/>
</dbReference>
<evidence type="ECO:0000259" key="2">
    <source>
        <dbReference type="Pfam" id="PF03807"/>
    </source>
</evidence>
<dbReference type="Pfam" id="PF03807">
    <property type="entry name" value="F420_oxidored"/>
    <property type="match status" value="1"/>
</dbReference>
<gene>
    <name evidence="3" type="ORF">ABL78_7341</name>
</gene>
<feature type="domain" description="Pyrroline-5-carboxylate reductase catalytic N-terminal" evidence="2">
    <location>
        <begin position="125"/>
        <end position="215"/>
    </location>
</feature>
<proteinExistence type="inferred from homology"/>
<dbReference type="PANTHER" id="PTHR11645:SF58">
    <property type="entry name" value="NADP-DEPENDENT OXIDOREDUCTASE DOMAIN-CONTAINING PROTEIN 1"/>
    <property type="match status" value="1"/>
</dbReference>
<accession>A0A0N0P3F8</accession>
<dbReference type="VEuPathDB" id="TriTrypDB:Lsey_0347_0070"/>
<dbReference type="Proteomes" id="UP000038009">
    <property type="component" value="Unassembled WGS sequence"/>
</dbReference>
<dbReference type="InterPro" id="IPR028939">
    <property type="entry name" value="P5C_Rdtase_cat_N"/>
</dbReference>
<reference evidence="3 4" key="1">
    <citation type="journal article" date="2015" name="PLoS Pathog.">
        <title>Leptomonas seymouri: Adaptations to the Dixenous Life Cycle Analyzed by Genome Sequencing, Transcriptome Profiling and Co-infection with Leishmania donovani.</title>
        <authorList>
            <person name="Kraeva N."/>
            <person name="Butenko A."/>
            <person name="Hlavacova J."/>
            <person name="Kostygov A."/>
            <person name="Myskova J."/>
            <person name="Grybchuk D."/>
            <person name="Lestinova T."/>
            <person name="Votypka J."/>
            <person name="Volf P."/>
            <person name="Opperdoes F."/>
            <person name="Flegontov P."/>
            <person name="Lukes J."/>
            <person name="Yurchenko V."/>
        </authorList>
    </citation>
    <scope>NUCLEOTIDE SEQUENCE [LARGE SCALE GENOMIC DNA]</scope>
    <source>
        <strain evidence="3 4">ATCC 30220</strain>
    </source>
</reference>
<keyword evidence="4" id="KW-1185">Reference proteome</keyword>
<dbReference type="AlphaFoldDB" id="A0A0N0P3F8"/>
<evidence type="ECO:0000313" key="3">
    <source>
        <dbReference type="EMBL" id="KPI83627.1"/>
    </source>
</evidence>
<dbReference type="Gene3D" id="3.40.50.720">
    <property type="entry name" value="NAD(P)-binding Rossmann-like Domain"/>
    <property type="match status" value="1"/>
</dbReference>
<evidence type="ECO:0000313" key="4">
    <source>
        <dbReference type="Proteomes" id="UP000038009"/>
    </source>
</evidence>
<protein>
    <recommendedName>
        <fullName evidence="2">Pyrroline-5-carboxylate reductase catalytic N-terminal domain-containing protein</fullName>
    </recommendedName>
</protein>
<evidence type="ECO:0000256" key="1">
    <source>
        <dbReference type="ARBA" id="ARBA00005525"/>
    </source>
</evidence>
<dbReference type="EMBL" id="LJSK01000347">
    <property type="protein sequence ID" value="KPI83627.1"/>
    <property type="molecule type" value="Genomic_DNA"/>
</dbReference>
<organism evidence="3 4">
    <name type="scientific">Leptomonas seymouri</name>
    <dbReference type="NCBI Taxonomy" id="5684"/>
    <lineage>
        <taxon>Eukaryota</taxon>
        <taxon>Discoba</taxon>
        <taxon>Euglenozoa</taxon>
        <taxon>Kinetoplastea</taxon>
        <taxon>Metakinetoplastina</taxon>
        <taxon>Trypanosomatida</taxon>
        <taxon>Trypanosomatidae</taxon>
        <taxon>Leishmaniinae</taxon>
        <taxon>Leptomonas</taxon>
    </lineage>
</organism>
<comment type="caution">
    <text evidence="3">The sequence shown here is derived from an EMBL/GenBank/DDBJ whole genome shotgun (WGS) entry which is preliminary data.</text>
</comment>
<sequence>MNSDCALLLQTVLGERGCVDPTLQDTSHTVPFAYGVMAEQCFYFIYAVSVVKALLHEKDAAFACLARWQTLRAGCASPPHPSAAPPAVDPCQGPEKARAAVGNDVQSIPADVPAITPCDSLDMFVTIIGGGTCCELLLRLLCESNNRNSAAHQLLVHPSHLSVVTRQPERLSRHAHRGVHCLKRHHGRAAVMQSDVVLLACPPALFQEVVNDLNTQPATAVAASGAESSAIKGAKGSAAVPSSEGAALPSSKSQRLLQPNAVLVSCMAGVPARKVALAFNRTPELTLTTRLPSHGGIVSDAGNTLAAATAIVGGGDTQTALVSLPALQQVALLHREALEHYKTRRMADLQCSISFLRSAVVEQQHLAKAALDAKNTGTICVAGGRAPDIEGRPVEGVQNIERTGLSPSTMLTNVVAPRLADFTAGCQPATLPSLEGFLDLWRLLQSYVRATFAEALRKAQLHGYGLRAGRNNSGLISVVLPENPHAPPRVQGEVEAELLPALALLPASKAMAVWEAWWRNGLRASRQDEDSASIAKTLSQKVTCVTGAWLGSVYPSDASLLADLELQYQRVLEAQLPRSY</sequence>
<dbReference type="GO" id="GO:0004735">
    <property type="term" value="F:pyrroline-5-carboxylate reductase activity"/>
    <property type="evidence" value="ECO:0007669"/>
    <property type="project" value="TreeGrafter"/>
</dbReference>
<dbReference type="InterPro" id="IPR036291">
    <property type="entry name" value="NAD(P)-bd_dom_sf"/>
</dbReference>
<dbReference type="PANTHER" id="PTHR11645">
    <property type="entry name" value="PYRROLINE-5-CARBOXYLATE REDUCTASE"/>
    <property type="match status" value="1"/>
</dbReference>
<comment type="similarity">
    <text evidence="1">Belongs to the pyrroline-5-carboxylate reductase family.</text>
</comment>
<dbReference type="OMA" id="GGTCCEL"/>